<dbReference type="InterPro" id="IPR035901">
    <property type="entry name" value="GIY-YIG_endonuc_sf"/>
</dbReference>
<keyword evidence="3" id="KW-1185">Reference proteome</keyword>
<accession>A0A026W9L3</accession>
<dbReference type="OMA" id="IGFHIND"/>
<dbReference type="CDD" id="cd10442">
    <property type="entry name" value="GIY-YIG_PLEs"/>
    <property type="match status" value="1"/>
</dbReference>
<dbReference type="AlphaFoldDB" id="A0A026W9L3"/>
<protein>
    <recommendedName>
        <fullName evidence="1">GIY-YIG domain-containing protein</fullName>
    </recommendedName>
</protein>
<evidence type="ECO:0000313" key="3">
    <source>
        <dbReference type="Proteomes" id="UP000053097"/>
    </source>
</evidence>
<dbReference type="InterPro" id="IPR000305">
    <property type="entry name" value="GIY-YIG_endonuc"/>
</dbReference>
<dbReference type="PANTHER" id="PTHR21301">
    <property type="entry name" value="REVERSE TRANSCRIPTASE"/>
    <property type="match status" value="1"/>
</dbReference>
<dbReference type="PROSITE" id="PS50164">
    <property type="entry name" value="GIY_YIG"/>
    <property type="match status" value="1"/>
</dbReference>
<evidence type="ECO:0000313" key="2">
    <source>
        <dbReference type="EMBL" id="EZA52735.1"/>
    </source>
</evidence>
<dbReference type="Proteomes" id="UP000053097">
    <property type="component" value="Unassembled WGS sequence"/>
</dbReference>
<name>A0A026W9L3_OOCBI</name>
<feature type="domain" description="GIY-YIG" evidence="1">
    <location>
        <begin position="47"/>
        <end position="137"/>
    </location>
</feature>
<sequence length="155" mass="18198">MIPYVKGLSDDLARILKRVNVHCVYTVPKKLDTVIKLGKDILTNNQHTDVVYKIDCLNCAACYIGQTKRHLETRVKEHKSDISKHVSCLSVVSKHRIDNNHEFDWQNIKILHHECHRRKREIAEMFYIKRHVDSINLQKDTDNLPAIYDTILKNK</sequence>
<dbReference type="SUPFAM" id="SSF82771">
    <property type="entry name" value="GIY-YIG endonuclease"/>
    <property type="match status" value="1"/>
</dbReference>
<evidence type="ECO:0000259" key="1">
    <source>
        <dbReference type="PROSITE" id="PS50164"/>
    </source>
</evidence>
<proteinExistence type="predicted"/>
<organism evidence="2 3">
    <name type="scientific">Ooceraea biroi</name>
    <name type="common">Clonal raider ant</name>
    <name type="synonym">Cerapachys biroi</name>
    <dbReference type="NCBI Taxonomy" id="2015173"/>
    <lineage>
        <taxon>Eukaryota</taxon>
        <taxon>Metazoa</taxon>
        <taxon>Ecdysozoa</taxon>
        <taxon>Arthropoda</taxon>
        <taxon>Hexapoda</taxon>
        <taxon>Insecta</taxon>
        <taxon>Pterygota</taxon>
        <taxon>Neoptera</taxon>
        <taxon>Endopterygota</taxon>
        <taxon>Hymenoptera</taxon>
        <taxon>Apocrita</taxon>
        <taxon>Aculeata</taxon>
        <taxon>Formicoidea</taxon>
        <taxon>Formicidae</taxon>
        <taxon>Dorylinae</taxon>
        <taxon>Ooceraea</taxon>
    </lineage>
</organism>
<reference evidence="2 3" key="1">
    <citation type="journal article" date="2014" name="Curr. Biol.">
        <title>The genome of the clonal raider ant Cerapachys biroi.</title>
        <authorList>
            <person name="Oxley P.R."/>
            <person name="Ji L."/>
            <person name="Fetter-Pruneda I."/>
            <person name="McKenzie S.K."/>
            <person name="Li C."/>
            <person name="Hu H."/>
            <person name="Zhang G."/>
            <person name="Kronauer D.J."/>
        </authorList>
    </citation>
    <scope>NUCLEOTIDE SEQUENCE [LARGE SCALE GENOMIC DNA]</scope>
</reference>
<dbReference type="EMBL" id="KK107321">
    <property type="protein sequence ID" value="EZA52735.1"/>
    <property type="molecule type" value="Genomic_DNA"/>
</dbReference>
<gene>
    <name evidence="2" type="ORF">X777_07116</name>
</gene>
<dbReference type="Gene3D" id="3.40.1440.10">
    <property type="entry name" value="GIY-YIG endonuclease"/>
    <property type="match status" value="1"/>
</dbReference>
<dbReference type="PANTHER" id="PTHR21301:SF10">
    <property type="entry name" value="REVERSE TRANSCRIPTASE DOMAIN-CONTAINING PROTEIN"/>
    <property type="match status" value="1"/>
</dbReference>